<feature type="transmembrane region" description="Helical" evidence="8">
    <location>
        <begin position="46"/>
        <end position="67"/>
    </location>
</feature>
<organism evidence="9 10">
    <name type="scientific">Penicilliopsis zonata CBS 506.65</name>
    <dbReference type="NCBI Taxonomy" id="1073090"/>
    <lineage>
        <taxon>Eukaryota</taxon>
        <taxon>Fungi</taxon>
        <taxon>Dikarya</taxon>
        <taxon>Ascomycota</taxon>
        <taxon>Pezizomycotina</taxon>
        <taxon>Eurotiomycetes</taxon>
        <taxon>Eurotiomycetidae</taxon>
        <taxon>Eurotiales</taxon>
        <taxon>Aspergillaceae</taxon>
        <taxon>Penicilliopsis</taxon>
    </lineage>
</organism>
<evidence type="ECO:0000313" key="10">
    <source>
        <dbReference type="Proteomes" id="UP000184188"/>
    </source>
</evidence>
<feature type="transmembrane region" description="Helical" evidence="8">
    <location>
        <begin position="192"/>
        <end position="213"/>
    </location>
</feature>
<dbReference type="PANTHER" id="PTHR30574">
    <property type="entry name" value="INNER MEMBRANE PROTEIN YEDE"/>
    <property type="match status" value="1"/>
</dbReference>
<dbReference type="VEuPathDB" id="FungiDB:ASPZODRAFT_18173"/>
<dbReference type="GO" id="GO:0005886">
    <property type="term" value="C:plasma membrane"/>
    <property type="evidence" value="ECO:0007669"/>
    <property type="project" value="UniProtKB-SubCell"/>
</dbReference>
<dbReference type="OrthoDB" id="10254418at2759"/>
<evidence type="ECO:0000256" key="4">
    <source>
        <dbReference type="ARBA" id="ARBA00022519"/>
    </source>
</evidence>
<name>A0A1L9SBX9_9EURO</name>
<accession>A0A1L9SBX9</accession>
<evidence type="ECO:0000256" key="5">
    <source>
        <dbReference type="ARBA" id="ARBA00022692"/>
    </source>
</evidence>
<dbReference type="InterPro" id="IPR046513">
    <property type="entry name" value="DUF6691"/>
</dbReference>
<evidence type="ECO:0000256" key="2">
    <source>
        <dbReference type="ARBA" id="ARBA00022448"/>
    </source>
</evidence>
<dbReference type="GeneID" id="34613639"/>
<feature type="transmembrane region" description="Helical" evidence="8">
    <location>
        <begin position="159"/>
        <end position="180"/>
    </location>
</feature>
<evidence type="ECO:0000256" key="3">
    <source>
        <dbReference type="ARBA" id="ARBA00022475"/>
    </source>
</evidence>
<evidence type="ECO:0008006" key="11">
    <source>
        <dbReference type="Google" id="ProtNLM"/>
    </source>
</evidence>
<feature type="transmembrane region" description="Helical" evidence="8">
    <location>
        <begin position="73"/>
        <end position="92"/>
    </location>
</feature>
<dbReference type="Proteomes" id="UP000184188">
    <property type="component" value="Unassembled WGS sequence"/>
</dbReference>
<evidence type="ECO:0000313" key="9">
    <source>
        <dbReference type="EMBL" id="OJJ44597.1"/>
    </source>
</evidence>
<keyword evidence="7 8" id="KW-0472">Membrane</keyword>
<reference evidence="10" key="1">
    <citation type="journal article" date="2017" name="Genome Biol.">
        <title>Comparative genomics reveals high biological diversity and specific adaptations in the industrially and medically important fungal genus Aspergillus.</title>
        <authorList>
            <person name="de Vries R.P."/>
            <person name="Riley R."/>
            <person name="Wiebenga A."/>
            <person name="Aguilar-Osorio G."/>
            <person name="Amillis S."/>
            <person name="Uchima C.A."/>
            <person name="Anderluh G."/>
            <person name="Asadollahi M."/>
            <person name="Askin M."/>
            <person name="Barry K."/>
            <person name="Battaglia E."/>
            <person name="Bayram O."/>
            <person name="Benocci T."/>
            <person name="Braus-Stromeyer S.A."/>
            <person name="Caldana C."/>
            <person name="Canovas D."/>
            <person name="Cerqueira G.C."/>
            <person name="Chen F."/>
            <person name="Chen W."/>
            <person name="Choi C."/>
            <person name="Clum A."/>
            <person name="Dos Santos R.A."/>
            <person name="Damasio A.R."/>
            <person name="Diallinas G."/>
            <person name="Emri T."/>
            <person name="Fekete E."/>
            <person name="Flipphi M."/>
            <person name="Freyberg S."/>
            <person name="Gallo A."/>
            <person name="Gournas C."/>
            <person name="Habgood R."/>
            <person name="Hainaut M."/>
            <person name="Harispe M.L."/>
            <person name="Henrissat B."/>
            <person name="Hilden K.S."/>
            <person name="Hope R."/>
            <person name="Hossain A."/>
            <person name="Karabika E."/>
            <person name="Karaffa L."/>
            <person name="Karanyi Z."/>
            <person name="Krasevec N."/>
            <person name="Kuo A."/>
            <person name="Kusch H."/>
            <person name="LaButti K."/>
            <person name="Lagendijk E.L."/>
            <person name="Lapidus A."/>
            <person name="Levasseur A."/>
            <person name="Lindquist E."/>
            <person name="Lipzen A."/>
            <person name="Logrieco A.F."/>
            <person name="MacCabe A."/>
            <person name="Maekelae M.R."/>
            <person name="Malavazi I."/>
            <person name="Melin P."/>
            <person name="Meyer V."/>
            <person name="Mielnichuk N."/>
            <person name="Miskei M."/>
            <person name="Molnar A.P."/>
            <person name="Mule G."/>
            <person name="Ngan C.Y."/>
            <person name="Orejas M."/>
            <person name="Orosz E."/>
            <person name="Ouedraogo J.P."/>
            <person name="Overkamp K.M."/>
            <person name="Park H.-S."/>
            <person name="Perrone G."/>
            <person name="Piumi F."/>
            <person name="Punt P.J."/>
            <person name="Ram A.F."/>
            <person name="Ramon A."/>
            <person name="Rauscher S."/>
            <person name="Record E."/>
            <person name="Riano-Pachon D.M."/>
            <person name="Robert V."/>
            <person name="Roehrig J."/>
            <person name="Ruller R."/>
            <person name="Salamov A."/>
            <person name="Salih N.S."/>
            <person name="Samson R.A."/>
            <person name="Sandor E."/>
            <person name="Sanguinetti M."/>
            <person name="Schuetze T."/>
            <person name="Sepcic K."/>
            <person name="Shelest E."/>
            <person name="Sherlock G."/>
            <person name="Sophianopoulou V."/>
            <person name="Squina F.M."/>
            <person name="Sun H."/>
            <person name="Susca A."/>
            <person name="Todd R.B."/>
            <person name="Tsang A."/>
            <person name="Unkles S.E."/>
            <person name="van de Wiele N."/>
            <person name="van Rossen-Uffink D."/>
            <person name="Oliveira J.V."/>
            <person name="Vesth T.C."/>
            <person name="Visser J."/>
            <person name="Yu J.-H."/>
            <person name="Zhou M."/>
            <person name="Andersen M.R."/>
            <person name="Archer D.B."/>
            <person name="Baker S.E."/>
            <person name="Benoit I."/>
            <person name="Brakhage A.A."/>
            <person name="Braus G.H."/>
            <person name="Fischer R."/>
            <person name="Frisvad J.C."/>
            <person name="Goldman G.H."/>
            <person name="Houbraken J."/>
            <person name="Oakley B."/>
            <person name="Pocsi I."/>
            <person name="Scazzocchio C."/>
            <person name="Seiboth B."/>
            <person name="vanKuyk P.A."/>
            <person name="Wortman J."/>
            <person name="Dyer P.S."/>
            <person name="Grigoriev I.V."/>
        </authorList>
    </citation>
    <scope>NUCLEOTIDE SEQUENCE [LARGE SCALE GENOMIC DNA]</scope>
    <source>
        <strain evidence="10">CBS 506.65</strain>
    </source>
</reference>
<keyword evidence="3" id="KW-1003">Cell membrane</keyword>
<keyword evidence="5 8" id="KW-0812">Transmembrane</keyword>
<keyword evidence="2" id="KW-0813">Transport</keyword>
<dbReference type="RefSeq" id="XP_022579107.1">
    <property type="nucleotide sequence ID" value="XM_022727175.1"/>
</dbReference>
<feature type="transmembrane region" description="Helical" evidence="8">
    <location>
        <begin position="12"/>
        <end position="34"/>
    </location>
</feature>
<proteinExistence type="predicted"/>
<protein>
    <recommendedName>
        <fullName evidence="11">Sulphur transport domain-containing protein</fullName>
    </recommendedName>
</protein>
<comment type="subcellular location">
    <subcellularLocation>
        <location evidence="1">Cell inner membrane</location>
        <topology evidence="1">Multi-pass membrane protein</topology>
    </subcellularLocation>
</comment>
<evidence type="ECO:0000256" key="7">
    <source>
        <dbReference type="ARBA" id="ARBA00023136"/>
    </source>
</evidence>
<evidence type="ECO:0000256" key="8">
    <source>
        <dbReference type="SAM" id="Phobius"/>
    </source>
</evidence>
<dbReference type="PANTHER" id="PTHR30574:SF1">
    <property type="entry name" value="SULPHUR TRANSPORT DOMAIN-CONTAINING PROTEIN"/>
    <property type="match status" value="1"/>
</dbReference>
<dbReference type="AlphaFoldDB" id="A0A1L9SBX9"/>
<dbReference type="EMBL" id="KV878347">
    <property type="protein sequence ID" value="OJJ44597.1"/>
    <property type="molecule type" value="Genomic_DNA"/>
</dbReference>
<evidence type="ECO:0000256" key="1">
    <source>
        <dbReference type="ARBA" id="ARBA00004429"/>
    </source>
</evidence>
<dbReference type="Pfam" id="PF20398">
    <property type="entry name" value="DUF6691"/>
    <property type="match status" value="1"/>
</dbReference>
<feature type="transmembrane region" description="Helical" evidence="8">
    <location>
        <begin position="233"/>
        <end position="250"/>
    </location>
</feature>
<dbReference type="InterPro" id="IPR007272">
    <property type="entry name" value="Sulf_transp_TsuA/YedE"/>
</dbReference>
<sequence length="327" mass="34515">MFTPHTSLGALLLYAGADALLTHTGRVFGISSLLAGSLHRPDADNLSVISGLAASALPVYLFAPGLIPSYPLLSRGSIVSAVVLGALLGWGTKNGRGCTSGHMLCGVSRLSPRSLIATAIFFSVGLLTANIGHLLGANQFNHCKGFPCYTPVYPSSPELGFMLVTAVLAPLVNALVPRIFKRQTKSQPRSATTLVSFLAGLEFGLGLFITGMADPAKVRAFFAFLADPSRFDPSLALVIVFGILPLMVSYHKSTLVKKENHPPTLTDSWSLPTATVQDIDWRFVAGAAVFGLAWGWSGVCPGPAILRSVLQPSWGVCAMAGYMLGSW</sequence>
<keyword evidence="4" id="KW-0997">Cell inner membrane</keyword>
<keyword evidence="10" id="KW-1185">Reference proteome</keyword>
<gene>
    <name evidence="9" type="ORF">ASPZODRAFT_18173</name>
</gene>
<feature type="transmembrane region" description="Helical" evidence="8">
    <location>
        <begin position="113"/>
        <end position="132"/>
    </location>
</feature>
<evidence type="ECO:0000256" key="6">
    <source>
        <dbReference type="ARBA" id="ARBA00022989"/>
    </source>
</evidence>
<keyword evidence="6 8" id="KW-1133">Transmembrane helix</keyword>